<comment type="caution">
    <text evidence="3">The sequence shown here is derived from an EMBL/GenBank/DDBJ whole genome shotgun (WGS) entry which is preliminary data.</text>
</comment>
<reference evidence="3" key="1">
    <citation type="journal article" date="2023" name="Science">
        <title>Genome structures resolve the early diversification of teleost fishes.</title>
        <authorList>
            <person name="Parey E."/>
            <person name="Louis A."/>
            <person name="Montfort J."/>
            <person name="Bouchez O."/>
            <person name="Roques C."/>
            <person name="Iampietro C."/>
            <person name="Lluch J."/>
            <person name="Castinel A."/>
            <person name="Donnadieu C."/>
            <person name="Desvignes T."/>
            <person name="Floi Bucao C."/>
            <person name="Jouanno E."/>
            <person name="Wen M."/>
            <person name="Mejri S."/>
            <person name="Dirks R."/>
            <person name="Jansen H."/>
            <person name="Henkel C."/>
            <person name="Chen W.J."/>
            <person name="Zahm M."/>
            <person name="Cabau C."/>
            <person name="Klopp C."/>
            <person name="Thompson A.W."/>
            <person name="Robinson-Rechavi M."/>
            <person name="Braasch I."/>
            <person name="Lecointre G."/>
            <person name="Bobe J."/>
            <person name="Postlethwait J.H."/>
            <person name="Berthelot C."/>
            <person name="Roest Crollius H."/>
            <person name="Guiguen Y."/>
        </authorList>
    </citation>
    <scope>NUCLEOTIDE SEQUENCE</scope>
    <source>
        <strain evidence="3">NC1722</strain>
    </source>
</reference>
<evidence type="ECO:0000313" key="3">
    <source>
        <dbReference type="EMBL" id="KAJ8377860.1"/>
    </source>
</evidence>
<name>A0AAD7RD32_9TELE</name>
<feature type="transmembrane region" description="Helical" evidence="2">
    <location>
        <begin position="6"/>
        <end position="27"/>
    </location>
</feature>
<dbReference type="EMBL" id="JAINUG010000338">
    <property type="protein sequence ID" value="KAJ8377860.1"/>
    <property type="molecule type" value="Genomic_DNA"/>
</dbReference>
<keyword evidence="2" id="KW-0472">Membrane</keyword>
<keyword evidence="4" id="KW-1185">Reference proteome</keyword>
<feature type="region of interest" description="Disordered" evidence="1">
    <location>
        <begin position="49"/>
        <end position="69"/>
    </location>
</feature>
<sequence length="69" mass="7200">MTLSWKVPMLVMAGLCSVATCFFVLFFHTDYRRLQAEADAMMARAGAGAGAGAGGSLNAKDVGEVEQDG</sequence>
<gene>
    <name evidence="3" type="ORF">AAFF_G00250920</name>
</gene>
<dbReference type="Proteomes" id="UP001221898">
    <property type="component" value="Unassembled WGS sequence"/>
</dbReference>
<keyword evidence="2" id="KW-0812">Transmembrane</keyword>
<dbReference type="AlphaFoldDB" id="A0AAD7RD32"/>
<evidence type="ECO:0000313" key="4">
    <source>
        <dbReference type="Proteomes" id="UP001221898"/>
    </source>
</evidence>
<proteinExistence type="predicted"/>
<evidence type="ECO:0000256" key="2">
    <source>
        <dbReference type="SAM" id="Phobius"/>
    </source>
</evidence>
<protein>
    <submittedName>
        <fullName evidence="3">Uncharacterized protein</fullName>
    </submittedName>
</protein>
<keyword evidence="2" id="KW-1133">Transmembrane helix</keyword>
<accession>A0AAD7RD32</accession>
<evidence type="ECO:0000256" key="1">
    <source>
        <dbReference type="SAM" id="MobiDB-lite"/>
    </source>
</evidence>
<organism evidence="3 4">
    <name type="scientific">Aldrovandia affinis</name>
    <dbReference type="NCBI Taxonomy" id="143900"/>
    <lineage>
        <taxon>Eukaryota</taxon>
        <taxon>Metazoa</taxon>
        <taxon>Chordata</taxon>
        <taxon>Craniata</taxon>
        <taxon>Vertebrata</taxon>
        <taxon>Euteleostomi</taxon>
        <taxon>Actinopterygii</taxon>
        <taxon>Neopterygii</taxon>
        <taxon>Teleostei</taxon>
        <taxon>Notacanthiformes</taxon>
        <taxon>Halosauridae</taxon>
        <taxon>Aldrovandia</taxon>
    </lineage>
</organism>